<reference evidence="1 2" key="1">
    <citation type="submission" date="2021-04" db="EMBL/GenBank/DDBJ databases">
        <title>Draft genome sequence of Paenibacillus cisolokensis, LC2-13A.</title>
        <authorList>
            <person name="Uke A."/>
            <person name="Chhe C."/>
            <person name="Baramee S."/>
            <person name="Kosugi A."/>
        </authorList>
    </citation>
    <scope>NUCLEOTIDE SEQUENCE [LARGE SCALE GENOMIC DNA]</scope>
    <source>
        <strain evidence="1 2">LC2-13A</strain>
    </source>
</reference>
<organism evidence="1 2">
    <name type="scientific">Paenibacillus cisolokensis</name>
    <dbReference type="NCBI Taxonomy" id="1658519"/>
    <lineage>
        <taxon>Bacteria</taxon>
        <taxon>Bacillati</taxon>
        <taxon>Bacillota</taxon>
        <taxon>Bacilli</taxon>
        <taxon>Bacillales</taxon>
        <taxon>Paenibacillaceae</taxon>
        <taxon>Paenibacillus</taxon>
    </lineage>
</organism>
<protein>
    <submittedName>
        <fullName evidence="1">Uncharacterized protein</fullName>
    </submittedName>
</protein>
<dbReference type="EMBL" id="BOVJ01000030">
    <property type="protein sequence ID" value="GIQ62400.1"/>
    <property type="molecule type" value="Genomic_DNA"/>
</dbReference>
<keyword evidence="2" id="KW-1185">Reference proteome</keyword>
<comment type="caution">
    <text evidence="1">The sequence shown here is derived from an EMBL/GenBank/DDBJ whole genome shotgun (WGS) entry which is preliminary data.</text>
</comment>
<gene>
    <name evidence="1" type="ORF">PACILC2_09680</name>
</gene>
<dbReference type="Proteomes" id="UP000680304">
    <property type="component" value="Unassembled WGS sequence"/>
</dbReference>
<accession>A0ABQ4N2J9</accession>
<dbReference type="RefSeq" id="WP_244863218.1">
    <property type="nucleotide sequence ID" value="NZ_BOVJ01000030.1"/>
</dbReference>
<evidence type="ECO:0000313" key="1">
    <source>
        <dbReference type="EMBL" id="GIQ62400.1"/>
    </source>
</evidence>
<sequence length="50" mass="5983">MRPIDYHKASERLLKDASPIRRQLLGEISDNKFKYYVPEESMVPLKSLYR</sequence>
<evidence type="ECO:0000313" key="2">
    <source>
        <dbReference type="Proteomes" id="UP000680304"/>
    </source>
</evidence>
<proteinExistence type="predicted"/>
<name>A0ABQ4N2J9_9BACL</name>